<evidence type="ECO:0000256" key="1">
    <source>
        <dbReference type="SAM" id="Phobius"/>
    </source>
</evidence>
<evidence type="ECO:0000313" key="3">
    <source>
        <dbReference type="Proteomes" id="UP000006094"/>
    </source>
</evidence>
<keyword evidence="1" id="KW-0812">Transmembrane</keyword>
<feature type="transmembrane region" description="Helical" evidence="1">
    <location>
        <begin position="77"/>
        <end position="97"/>
    </location>
</feature>
<keyword evidence="3" id="KW-1185">Reference proteome</keyword>
<accession>K0B0F2</accession>
<dbReference type="OrthoDB" id="2084022at2"/>
<proteinExistence type="predicted"/>
<keyword evidence="1" id="KW-1133">Transmembrane helix</keyword>
<feature type="transmembrane region" description="Helical" evidence="1">
    <location>
        <begin position="54"/>
        <end position="71"/>
    </location>
</feature>
<name>K0B0F2_GOTA9</name>
<feature type="transmembrane region" description="Helical" evidence="1">
    <location>
        <begin position="109"/>
        <end position="131"/>
    </location>
</feature>
<sequence length="336" mass="38766">MKLKDWVNQMIDILGTLLTIICISITMLNKGFLATLPIIIVLAFCLSFFNYKIWYMLATAFIMHIILGVAIDTWLSILTLINSTVEIGTGFLLATYIKKLNSDWRQAKYIILGTFSIIFTVLIIIVHMQIYGTSLGYFEAKVNVMNYINKTYNGKLEITGVRHNSKMTDYIIDVKSKNDSREKGSIYYSRGANISDDYHFRIERNQAEMVESMLKMIINKNTSISEQDISLWVDINLPKNKYSKTDIYSGNEPISIGLTIKPNGVNSFYDSKESFSKEAYKILNILKELDFYYKTIEIKSFLDDGNTSYSNYIEDPIKIENWESAFTIIEKTEYKK</sequence>
<dbReference type="EMBL" id="CP003326">
    <property type="protein sequence ID" value="AFS78126.1"/>
    <property type="molecule type" value="Genomic_DNA"/>
</dbReference>
<reference evidence="2 3" key="1">
    <citation type="journal article" date="2012" name="PLoS ONE">
        <title>The purine-utilizing bacterium Clostridium acidurici 9a: a genome-guided metabolic reconsideration.</title>
        <authorList>
            <person name="Hartwich K."/>
            <person name="Poehlein A."/>
            <person name="Daniel R."/>
        </authorList>
    </citation>
    <scope>NUCLEOTIDE SEQUENCE [LARGE SCALE GENOMIC DNA]</scope>
    <source>
        <strain evidence="3">ATCC 7906 / DSM 604 / BCRC 14475 / CIP 104303 / KCTC 5404 / NCIMB 10678 / 9a</strain>
    </source>
</reference>
<evidence type="ECO:0000313" key="2">
    <source>
        <dbReference type="EMBL" id="AFS78126.1"/>
    </source>
</evidence>
<feature type="transmembrane region" description="Helical" evidence="1">
    <location>
        <begin position="32"/>
        <end position="49"/>
    </location>
</feature>
<keyword evidence="1" id="KW-0472">Membrane</keyword>
<gene>
    <name evidence="2" type="ordered locus">Curi_c11120</name>
</gene>
<protein>
    <submittedName>
        <fullName evidence="2">Uncharacterized protein</fullName>
    </submittedName>
</protein>
<dbReference type="HOGENOM" id="CLU_825636_0_0_9"/>
<dbReference type="Proteomes" id="UP000006094">
    <property type="component" value="Chromosome"/>
</dbReference>
<dbReference type="KEGG" id="cad:Curi_c11120"/>
<dbReference type="eggNOG" id="ENOG5032C1G">
    <property type="taxonomic scope" value="Bacteria"/>
</dbReference>
<dbReference type="RefSeq" id="WP_014967263.1">
    <property type="nucleotide sequence ID" value="NC_018664.1"/>
</dbReference>
<organism evidence="2 3">
    <name type="scientific">Gottschalkia acidurici (strain ATCC 7906 / DSM 604 / BCRC 14475 / CIP 104303 / KCTC 5404 / NCIMB 10678 / 9a)</name>
    <name type="common">Clostridium acidurici</name>
    <dbReference type="NCBI Taxonomy" id="1128398"/>
    <lineage>
        <taxon>Bacteria</taxon>
        <taxon>Bacillati</taxon>
        <taxon>Bacillota</taxon>
        <taxon>Tissierellia</taxon>
        <taxon>Tissierellales</taxon>
        <taxon>Gottschalkiaceae</taxon>
        <taxon>Gottschalkia</taxon>
    </lineage>
</organism>
<feature type="transmembrane region" description="Helical" evidence="1">
    <location>
        <begin position="7"/>
        <end position="26"/>
    </location>
</feature>
<dbReference type="AlphaFoldDB" id="K0B0F2"/>